<dbReference type="Proteomes" id="UP000198588">
    <property type="component" value="Unassembled WGS sequence"/>
</dbReference>
<evidence type="ECO:0000313" key="3">
    <source>
        <dbReference type="EMBL" id="SDA89410.1"/>
    </source>
</evidence>
<dbReference type="AlphaFoldDB" id="A0A1G5Z4F9"/>
<feature type="chain" id="PRO_5011522966" evidence="1">
    <location>
        <begin position="27"/>
        <end position="152"/>
    </location>
</feature>
<dbReference type="Pfam" id="PF00656">
    <property type="entry name" value="Peptidase_C14"/>
    <property type="match status" value="1"/>
</dbReference>
<gene>
    <name evidence="3" type="ORF">SAMN02927914_04196</name>
</gene>
<proteinExistence type="predicted"/>
<accession>A0A1G5Z4F9</accession>
<name>A0A1G5Z4F9_9HYPH</name>
<evidence type="ECO:0000313" key="4">
    <source>
        <dbReference type="Proteomes" id="UP000198588"/>
    </source>
</evidence>
<dbReference type="STRING" id="1165689.SAMN02927914_04196"/>
<organism evidence="3 4">
    <name type="scientific">Mesorhizobium qingshengii</name>
    <dbReference type="NCBI Taxonomy" id="1165689"/>
    <lineage>
        <taxon>Bacteria</taxon>
        <taxon>Pseudomonadati</taxon>
        <taxon>Pseudomonadota</taxon>
        <taxon>Alphaproteobacteria</taxon>
        <taxon>Hyphomicrobiales</taxon>
        <taxon>Phyllobacteriaceae</taxon>
        <taxon>Mesorhizobium</taxon>
    </lineage>
</organism>
<dbReference type="EMBL" id="FMXM01000013">
    <property type="protein sequence ID" value="SDA89410.1"/>
    <property type="molecule type" value="Genomic_DNA"/>
</dbReference>
<dbReference type="Gene3D" id="3.40.50.1460">
    <property type="match status" value="1"/>
</dbReference>
<reference evidence="3 4" key="1">
    <citation type="submission" date="2016-10" db="EMBL/GenBank/DDBJ databases">
        <authorList>
            <person name="de Groot N.N."/>
        </authorList>
    </citation>
    <scope>NUCLEOTIDE SEQUENCE [LARGE SCALE GENOMIC DNA]</scope>
    <source>
        <strain evidence="3 4">CGMCC 1.12097</strain>
    </source>
</reference>
<feature type="domain" description="Caspase family p20" evidence="2">
    <location>
        <begin position="32"/>
        <end position="91"/>
    </location>
</feature>
<dbReference type="GO" id="GO:0006508">
    <property type="term" value="P:proteolysis"/>
    <property type="evidence" value="ECO:0007669"/>
    <property type="project" value="InterPro"/>
</dbReference>
<dbReference type="PROSITE" id="PS50208">
    <property type="entry name" value="CASPASE_P20"/>
    <property type="match status" value="1"/>
</dbReference>
<evidence type="ECO:0000259" key="2">
    <source>
        <dbReference type="PROSITE" id="PS50208"/>
    </source>
</evidence>
<dbReference type="RefSeq" id="WP_091581508.1">
    <property type="nucleotide sequence ID" value="NZ_FMXM01000013.1"/>
</dbReference>
<dbReference type="GO" id="GO:0004197">
    <property type="term" value="F:cysteine-type endopeptidase activity"/>
    <property type="evidence" value="ECO:0007669"/>
    <property type="project" value="InterPro"/>
</dbReference>
<dbReference type="SUPFAM" id="SSF52129">
    <property type="entry name" value="Caspase-like"/>
    <property type="match status" value="1"/>
</dbReference>
<dbReference type="InterPro" id="IPR029030">
    <property type="entry name" value="Caspase-like_dom_sf"/>
</dbReference>
<keyword evidence="1" id="KW-0732">Signal</keyword>
<evidence type="ECO:0000256" key="1">
    <source>
        <dbReference type="SAM" id="SignalP"/>
    </source>
</evidence>
<feature type="signal peptide" evidence="1">
    <location>
        <begin position="1"/>
        <end position="26"/>
    </location>
</feature>
<dbReference type="InterPro" id="IPR001309">
    <property type="entry name" value="Pept_C14_p20"/>
</dbReference>
<protein>
    <submittedName>
        <fullName evidence="3">Caspase domain-containing protein</fullName>
    </submittedName>
</protein>
<dbReference type="InterPro" id="IPR011600">
    <property type="entry name" value="Pept_C14_caspase"/>
</dbReference>
<sequence length="152" mass="16465">MAGWHRVIAFAALLLMQLLLAWPASAEDARPLRGVALVIGESRYQSLPALPNPANDARAVAQLLGSLGFEVSSIPNGDGPRLARGLKHFVEDAAGADVAIGTRTHDRASLLAARDAFISARDIFREQHYSSGFEGFYRKELDLVEQQLAQAK</sequence>